<keyword evidence="1" id="KW-1133">Transmembrane helix</keyword>
<gene>
    <name evidence="2" type="ORF">JK364_23410</name>
</gene>
<proteinExistence type="predicted"/>
<keyword evidence="1" id="KW-0812">Transmembrane</keyword>
<evidence type="ECO:0000313" key="3">
    <source>
        <dbReference type="Proteomes" id="UP000621510"/>
    </source>
</evidence>
<name>A0ABS1PSB7_9ACTN</name>
<dbReference type="EMBL" id="JAERRG010000009">
    <property type="protein sequence ID" value="MBL1115321.1"/>
    <property type="molecule type" value="Genomic_DNA"/>
</dbReference>
<evidence type="ECO:0000256" key="1">
    <source>
        <dbReference type="SAM" id="Phobius"/>
    </source>
</evidence>
<organism evidence="2 3">
    <name type="scientific">Streptomyces endocoffeicus</name>
    <dbReference type="NCBI Taxonomy" id="2898945"/>
    <lineage>
        <taxon>Bacteria</taxon>
        <taxon>Bacillati</taxon>
        <taxon>Actinomycetota</taxon>
        <taxon>Actinomycetes</taxon>
        <taxon>Kitasatosporales</taxon>
        <taxon>Streptomycetaceae</taxon>
        <taxon>Streptomyces</taxon>
    </lineage>
</organism>
<protein>
    <submittedName>
        <fullName evidence="2">Uncharacterized protein</fullName>
    </submittedName>
</protein>
<dbReference type="PROSITE" id="PS51257">
    <property type="entry name" value="PROKAR_LIPOPROTEIN"/>
    <property type="match status" value="1"/>
</dbReference>
<sequence length="146" mass="15419">MAAVGRLIGAVLGGPGTAGLSALAGGCAAALGAFLTRRRSMAKFNAAHQAARDRGFAEELSHGLLLGVAQYETAVSPSSPDGVTPEERAARRTYAYRIAAQDALPETIRLLAARVLAALDKEEHDHAREAMQELSLAVREQRRSAR</sequence>
<comment type="caution">
    <text evidence="2">The sequence shown here is derived from an EMBL/GenBank/DDBJ whole genome shotgun (WGS) entry which is preliminary data.</text>
</comment>
<keyword evidence="1" id="KW-0472">Membrane</keyword>
<accession>A0ABS1PSB7</accession>
<feature type="transmembrane region" description="Helical" evidence="1">
    <location>
        <begin position="12"/>
        <end position="35"/>
    </location>
</feature>
<reference evidence="2 3" key="1">
    <citation type="submission" date="2021-01" db="EMBL/GenBank/DDBJ databases">
        <title>WGS of actinomycetes isolated from Thailand.</title>
        <authorList>
            <person name="Thawai C."/>
        </authorList>
    </citation>
    <scope>NUCLEOTIDE SEQUENCE [LARGE SCALE GENOMIC DNA]</scope>
    <source>
        <strain evidence="2 3">CA3R110</strain>
    </source>
</reference>
<dbReference type="Proteomes" id="UP000621510">
    <property type="component" value="Unassembled WGS sequence"/>
</dbReference>
<evidence type="ECO:0000313" key="2">
    <source>
        <dbReference type="EMBL" id="MBL1115321.1"/>
    </source>
</evidence>
<keyword evidence="3" id="KW-1185">Reference proteome</keyword>